<evidence type="ECO:0000256" key="1">
    <source>
        <dbReference type="SAM" id="MobiDB-lite"/>
    </source>
</evidence>
<dbReference type="EMBL" id="JAEUXJ010000009">
    <property type="protein sequence ID" value="MBL6457599.1"/>
    <property type="molecule type" value="Genomic_DNA"/>
</dbReference>
<organism evidence="3 4">
    <name type="scientific">Belnapia mucosa</name>
    <dbReference type="NCBI Taxonomy" id="2804532"/>
    <lineage>
        <taxon>Bacteria</taxon>
        <taxon>Pseudomonadati</taxon>
        <taxon>Pseudomonadota</taxon>
        <taxon>Alphaproteobacteria</taxon>
        <taxon>Acetobacterales</taxon>
        <taxon>Roseomonadaceae</taxon>
        <taxon>Belnapia</taxon>
    </lineage>
</organism>
<dbReference type="Pfam" id="PF13640">
    <property type="entry name" value="2OG-FeII_Oxy_3"/>
    <property type="match status" value="1"/>
</dbReference>
<feature type="region of interest" description="Disordered" evidence="1">
    <location>
        <begin position="236"/>
        <end position="260"/>
    </location>
</feature>
<evidence type="ECO:0000313" key="3">
    <source>
        <dbReference type="EMBL" id="MBL6457599.1"/>
    </source>
</evidence>
<dbReference type="Proteomes" id="UP000606490">
    <property type="component" value="Unassembled WGS sequence"/>
</dbReference>
<sequence length="260" mass="29583">MLKLFRRGMPAPQGASGEDVPIFDPEGLARFESYGGYRSAQPFPHLVIDGLFNPEILRRVLTEWPGPEQEVEHHNDGEVVRDKIGTTWKTRFGPQTRRLFAELNGPAFLQKLQSVTDMWGLIGDPYMFGGGLHATRTGGTLAVHADYNKHPFFKLDRRLNLLVYLNEDWTEANAGWLELWDQDMRACAERVLPVFNRTVLFSTTSTSFHGQPEPIQGPPDLWRRSIALYYFSNGRADEGSPPDASDEHSTLWKKRPHGDY</sequence>
<proteinExistence type="predicted"/>
<protein>
    <submittedName>
        <fullName evidence="3">2OG-Fe(II) oxygenase</fullName>
    </submittedName>
</protein>
<keyword evidence="4" id="KW-1185">Reference proteome</keyword>
<dbReference type="InterPro" id="IPR044862">
    <property type="entry name" value="Pro_4_hyd_alph_FE2OG_OXY"/>
</dbReference>
<dbReference type="Gene3D" id="2.60.120.620">
    <property type="entry name" value="q2cbj1_9rhob like domain"/>
    <property type="match status" value="1"/>
</dbReference>
<reference evidence="3 4" key="1">
    <citation type="submission" date="2021-01" db="EMBL/GenBank/DDBJ databases">
        <title>Belnapia mucosa sp. nov. and Belnapia arida sp. nov., isolated from the Tabernas Desert (Almeria, Spain).</title>
        <authorList>
            <person name="Molina-Menor E."/>
            <person name="Vidal-Verdu A."/>
            <person name="Calonge A."/>
            <person name="Satari L."/>
            <person name="Pereto Magraner J."/>
            <person name="Porcar Miralles M."/>
        </authorList>
    </citation>
    <scope>NUCLEOTIDE SEQUENCE [LARGE SCALE GENOMIC DNA]</scope>
    <source>
        <strain evidence="3 4">T6</strain>
    </source>
</reference>
<dbReference type="RefSeq" id="WP_202827342.1">
    <property type="nucleotide sequence ID" value="NZ_JAEUXJ010000009.1"/>
</dbReference>
<evidence type="ECO:0000259" key="2">
    <source>
        <dbReference type="Pfam" id="PF13640"/>
    </source>
</evidence>
<gene>
    <name evidence="3" type="ORF">JMJ55_19885</name>
</gene>
<comment type="caution">
    <text evidence="3">The sequence shown here is derived from an EMBL/GenBank/DDBJ whole genome shotgun (WGS) entry which is preliminary data.</text>
</comment>
<feature type="compositionally biased region" description="Basic residues" evidence="1">
    <location>
        <begin position="251"/>
        <end position="260"/>
    </location>
</feature>
<feature type="region of interest" description="Disordered" evidence="1">
    <location>
        <begin position="1"/>
        <end position="22"/>
    </location>
</feature>
<evidence type="ECO:0000313" key="4">
    <source>
        <dbReference type="Proteomes" id="UP000606490"/>
    </source>
</evidence>
<feature type="domain" description="Prolyl 4-hydroxylase alpha subunit Fe(2+) 2OG dioxygenase" evidence="2">
    <location>
        <begin position="133"/>
        <end position="230"/>
    </location>
</feature>
<accession>A0ABS1V7F3</accession>
<name>A0ABS1V7F3_9PROT</name>